<gene>
    <name evidence="1" type="ORF">RF11_01653</name>
</gene>
<evidence type="ECO:0000313" key="1">
    <source>
        <dbReference type="EMBL" id="KII70198.1"/>
    </source>
</evidence>
<evidence type="ECO:0000313" key="2">
    <source>
        <dbReference type="Proteomes" id="UP000031668"/>
    </source>
</evidence>
<proteinExistence type="predicted"/>
<protein>
    <submittedName>
        <fullName evidence="1">Uncharacterized protein</fullName>
    </submittedName>
</protein>
<organism evidence="1 2">
    <name type="scientific">Thelohanellus kitauei</name>
    <name type="common">Myxosporean</name>
    <dbReference type="NCBI Taxonomy" id="669202"/>
    <lineage>
        <taxon>Eukaryota</taxon>
        <taxon>Metazoa</taxon>
        <taxon>Cnidaria</taxon>
        <taxon>Myxozoa</taxon>
        <taxon>Myxosporea</taxon>
        <taxon>Bivalvulida</taxon>
        <taxon>Platysporina</taxon>
        <taxon>Myxobolidae</taxon>
        <taxon>Thelohanellus</taxon>
    </lineage>
</organism>
<accession>A0A0C2JLC8</accession>
<name>A0A0C2JLC8_THEKT</name>
<sequence>MYAETRCLPSNTAESRPARTHFGNGSQALARTTVGQMKERLAEEIATPNSVQVSVMVTLDKHVLVALPKRSTLNQSLRRSLNSSLPNEKYFEFQKAYSEDRPLKGENLRGICADEIDSKNPLILFFMWNIDLVQEYLELVSRSGSFCTTIFAVSGPLIILNFWCKVLVKRYLDSHTIFKRQTIKNYQFAKTQAINNGDLDNFNRLNKEEAYYRIKSLVPGLKVIDLVTENFTDSRANIPYCVAKTVD</sequence>
<reference evidence="1 2" key="1">
    <citation type="journal article" date="2014" name="Genome Biol. Evol.">
        <title>The genome of the myxosporean Thelohanellus kitauei shows adaptations to nutrient acquisition within its fish host.</title>
        <authorList>
            <person name="Yang Y."/>
            <person name="Xiong J."/>
            <person name="Zhou Z."/>
            <person name="Huo F."/>
            <person name="Miao W."/>
            <person name="Ran C."/>
            <person name="Liu Y."/>
            <person name="Zhang J."/>
            <person name="Feng J."/>
            <person name="Wang M."/>
            <person name="Wang M."/>
            <person name="Wang L."/>
            <person name="Yao B."/>
        </authorList>
    </citation>
    <scope>NUCLEOTIDE SEQUENCE [LARGE SCALE GENOMIC DNA]</scope>
    <source>
        <strain evidence="1">Wuqing</strain>
    </source>
</reference>
<dbReference type="OrthoDB" id="3066195at2759"/>
<comment type="caution">
    <text evidence="1">The sequence shown here is derived from an EMBL/GenBank/DDBJ whole genome shotgun (WGS) entry which is preliminary data.</text>
</comment>
<dbReference type="Proteomes" id="UP000031668">
    <property type="component" value="Unassembled WGS sequence"/>
</dbReference>
<dbReference type="EMBL" id="JWZT01002159">
    <property type="protein sequence ID" value="KII70198.1"/>
    <property type="molecule type" value="Genomic_DNA"/>
</dbReference>
<dbReference type="AlphaFoldDB" id="A0A0C2JLC8"/>
<keyword evidence="2" id="KW-1185">Reference proteome</keyword>